<comment type="subunit">
    <text evidence="7">Homodimer.</text>
</comment>
<name>A0A6N8SCW2_9HYPH</name>
<comment type="function">
    <text evidence="2 7">Catalyzes the epimerization of the C3' and C5'positions of dTDP-6-deoxy-D-xylo-4-hexulose, forming dTDP-6-deoxy-L-lyxo-4-hexulose.</text>
</comment>
<dbReference type="EC" id="5.1.3.13" evidence="3 7"/>
<dbReference type="PANTHER" id="PTHR21047:SF2">
    <property type="entry name" value="THYMIDINE DIPHOSPHO-4-KETO-RHAMNOSE 3,5-EPIMERASE"/>
    <property type="match status" value="1"/>
</dbReference>
<dbReference type="Proteomes" id="UP000435802">
    <property type="component" value="Unassembled WGS sequence"/>
</dbReference>
<evidence type="ECO:0000256" key="2">
    <source>
        <dbReference type="ARBA" id="ARBA00001997"/>
    </source>
</evidence>
<comment type="caution">
    <text evidence="8">The sequence shown here is derived from an EMBL/GenBank/DDBJ whole genome shotgun (WGS) entry which is preliminary data.</text>
</comment>
<dbReference type="NCBIfam" id="TIGR01221">
    <property type="entry name" value="rmlC"/>
    <property type="match status" value="1"/>
</dbReference>
<dbReference type="GO" id="GO:0008830">
    <property type="term" value="F:dTDP-4-dehydrorhamnose 3,5-epimerase activity"/>
    <property type="evidence" value="ECO:0007669"/>
    <property type="project" value="UniProtKB-UniRule"/>
</dbReference>
<dbReference type="Pfam" id="PF00908">
    <property type="entry name" value="dTDP_sugar_isom"/>
    <property type="match status" value="1"/>
</dbReference>
<comment type="pathway">
    <text evidence="7">Carbohydrate biosynthesis; dTDP-L-rhamnose biosynthesis.</text>
</comment>
<evidence type="ECO:0000256" key="4">
    <source>
        <dbReference type="ARBA" id="ARBA00019595"/>
    </source>
</evidence>
<gene>
    <name evidence="8" type="primary">rfbC</name>
    <name evidence="8" type="ORF">GR138_13915</name>
</gene>
<dbReference type="CDD" id="cd00438">
    <property type="entry name" value="cupin_RmlC"/>
    <property type="match status" value="1"/>
</dbReference>
<keyword evidence="7 8" id="KW-0413">Isomerase</keyword>
<feature type="site" description="Participates in a stacking interaction with the thymidine ring of dTDP-4-oxo-6-deoxyglucose" evidence="6">
    <location>
        <position position="139"/>
    </location>
</feature>
<evidence type="ECO:0000256" key="1">
    <source>
        <dbReference type="ARBA" id="ARBA00001298"/>
    </source>
</evidence>
<evidence type="ECO:0000313" key="9">
    <source>
        <dbReference type="Proteomes" id="UP000435802"/>
    </source>
</evidence>
<dbReference type="PANTHER" id="PTHR21047">
    <property type="entry name" value="DTDP-6-DEOXY-D-GLUCOSE-3,5 EPIMERASE"/>
    <property type="match status" value="1"/>
</dbReference>
<dbReference type="GO" id="GO:0005829">
    <property type="term" value="C:cytosol"/>
    <property type="evidence" value="ECO:0007669"/>
    <property type="project" value="TreeGrafter"/>
</dbReference>
<feature type="active site" description="Proton acceptor" evidence="5">
    <location>
        <position position="63"/>
    </location>
</feature>
<dbReference type="GO" id="GO:0019305">
    <property type="term" value="P:dTDP-rhamnose biosynthetic process"/>
    <property type="evidence" value="ECO:0007669"/>
    <property type="project" value="UniProtKB-UniRule"/>
</dbReference>
<evidence type="ECO:0000313" key="8">
    <source>
        <dbReference type="EMBL" id="MXN46287.1"/>
    </source>
</evidence>
<dbReference type="GO" id="GO:0000271">
    <property type="term" value="P:polysaccharide biosynthetic process"/>
    <property type="evidence" value="ECO:0007669"/>
    <property type="project" value="TreeGrafter"/>
</dbReference>
<dbReference type="EMBL" id="WUMK01000005">
    <property type="protein sequence ID" value="MXN46287.1"/>
    <property type="molecule type" value="Genomic_DNA"/>
</dbReference>
<evidence type="ECO:0000256" key="6">
    <source>
        <dbReference type="PIRSR" id="PIRSR600888-3"/>
    </source>
</evidence>
<dbReference type="AlphaFoldDB" id="A0A6N8SCW2"/>
<comment type="similarity">
    <text evidence="7">Belongs to the dTDP-4-dehydrorhamnose 3,5-epimerase family.</text>
</comment>
<dbReference type="SUPFAM" id="SSF51182">
    <property type="entry name" value="RmlC-like cupins"/>
    <property type="match status" value="1"/>
</dbReference>
<dbReference type="RefSeq" id="WP_160859835.1">
    <property type="nucleotide sequence ID" value="NZ_WUMK01000005.1"/>
</dbReference>
<evidence type="ECO:0000256" key="3">
    <source>
        <dbReference type="ARBA" id="ARBA00012098"/>
    </source>
</evidence>
<feature type="active site" description="Proton donor" evidence="5">
    <location>
        <position position="133"/>
    </location>
</feature>
<dbReference type="OrthoDB" id="9800680at2"/>
<dbReference type="UniPathway" id="UPA00124"/>
<comment type="catalytic activity">
    <reaction evidence="1 7">
        <text>dTDP-4-dehydro-6-deoxy-alpha-D-glucose = dTDP-4-dehydro-beta-L-rhamnose</text>
        <dbReference type="Rhea" id="RHEA:16969"/>
        <dbReference type="ChEBI" id="CHEBI:57649"/>
        <dbReference type="ChEBI" id="CHEBI:62830"/>
        <dbReference type="EC" id="5.1.3.13"/>
    </reaction>
</comment>
<accession>A0A6N8SCW2</accession>
<dbReference type="Gene3D" id="2.60.120.10">
    <property type="entry name" value="Jelly Rolls"/>
    <property type="match status" value="1"/>
</dbReference>
<keyword evidence="9" id="KW-1185">Reference proteome</keyword>
<sequence>MTQLERLAIADIVKIVPTRHGDDRGYFSEVFKDAWFREHVADVTFVQDNQSLSAAKGTIRGLHFQLDPFAQGKLIQCIRGSVFDVAVDIRAGSPTFGQWAGAELSGGNGAQLWIPTGFAHGFLTLEPHTIVHYKVTAPYSAQHDRGLRWNDPAIGIAWPAEAAEVVLSEKDAAQPSLADLPPSFTFSPFLERA</sequence>
<proteinExistence type="inferred from homology"/>
<evidence type="ECO:0000256" key="7">
    <source>
        <dbReference type="RuleBase" id="RU364069"/>
    </source>
</evidence>
<dbReference type="InterPro" id="IPR014710">
    <property type="entry name" value="RmlC-like_jellyroll"/>
</dbReference>
<protein>
    <recommendedName>
        <fullName evidence="4 7">dTDP-4-dehydrorhamnose 3,5-epimerase</fullName>
        <ecNumber evidence="3 7">5.1.3.13</ecNumber>
    </recommendedName>
    <alternativeName>
        <fullName evidence="7">Thymidine diphospho-4-keto-rhamnose 3,5-epimerase</fullName>
    </alternativeName>
</protein>
<organism evidence="8 9">
    <name type="scientific">Shinella kummerowiae</name>
    <dbReference type="NCBI Taxonomy" id="417745"/>
    <lineage>
        <taxon>Bacteria</taxon>
        <taxon>Pseudomonadati</taxon>
        <taxon>Pseudomonadota</taxon>
        <taxon>Alphaproteobacteria</taxon>
        <taxon>Hyphomicrobiales</taxon>
        <taxon>Rhizobiaceae</taxon>
        <taxon>Shinella</taxon>
    </lineage>
</organism>
<evidence type="ECO:0000256" key="5">
    <source>
        <dbReference type="PIRSR" id="PIRSR600888-1"/>
    </source>
</evidence>
<dbReference type="InterPro" id="IPR000888">
    <property type="entry name" value="RmlC-like"/>
</dbReference>
<dbReference type="InterPro" id="IPR011051">
    <property type="entry name" value="RmlC_Cupin_sf"/>
</dbReference>
<reference evidence="8 9" key="1">
    <citation type="submission" date="2019-12" db="EMBL/GenBank/DDBJ databases">
        <title>Shinella kummerowiae sp. nov., a symbiotic bacterium isolated from root nodules of the herbal legume Kummerowia stipulacea.</title>
        <authorList>
            <person name="Gao J."/>
        </authorList>
    </citation>
    <scope>NUCLEOTIDE SEQUENCE [LARGE SCALE GENOMIC DNA]</scope>
    <source>
        <strain evidence="8 9">CCBAU 25048</strain>
    </source>
</reference>